<evidence type="ECO:0000313" key="1">
    <source>
        <dbReference type="EMBL" id="OIW16474.1"/>
    </source>
</evidence>
<gene>
    <name evidence="1" type="ORF">TanjilG_00046</name>
</gene>
<dbReference type="Gramene" id="OIW16474">
    <property type="protein sequence ID" value="OIW16474"/>
    <property type="gene ID" value="TanjilG_00046"/>
</dbReference>
<evidence type="ECO:0000313" key="2">
    <source>
        <dbReference type="Proteomes" id="UP000188354"/>
    </source>
</evidence>
<protein>
    <submittedName>
        <fullName evidence="1">Uncharacterized protein</fullName>
    </submittedName>
</protein>
<dbReference type="Proteomes" id="UP000188354">
    <property type="component" value="Unassembled WGS sequence"/>
</dbReference>
<dbReference type="EMBL" id="MLAU01000272">
    <property type="protein sequence ID" value="OIW16474.1"/>
    <property type="molecule type" value="Genomic_DNA"/>
</dbReference>
<keyword evidence="2" id="KW-1185">Reference proteome</keyword>
<comment type="caution">
    <text evidence="1">The sequence shown here is derived from an EMBL/GenBank/DDBJ whole genome shotgun (WGS) entry which is preliminary data.</text>
</comment>
<reference evidence="1 2" key="1">
    <citation type="journal article" date="2017" name="Plant Biotechnol. J.">
        <title>A comprehensive draft genome sequence for lupin (Lupinus angustifolius), an emerging health food: insights into plant-microbe interactions and legume evolution.</title>
        <authorList>
            <person name="Hane J.K."/>
            <person name="Ming Y."/>
            <person name="Kamphuis L.G."/>
            <person name="Nelson M.N."/>
            <person name="Garg G."/>
            <person name="Atkins C.A."/>
            <person name="Bayer P.E."/>
            <person name="Bravo A."/>
            <person name="Bringans S."/>
            <person name="Cannon S."/>
            <person name="Edwards D."/>
            <person name="Foley R."/>
            <person name="Gao L.L."/>
            <person name="Harrison M.J."/>
            <person name="Huang W."/>
            <person name="Hurgobin B."/>
            <person name="Li S."/>
            <person name="Liu C.W."/>
            <person name="McGrath A."/>
            <person name="Morahan G."/>
            <person name="Murray J."/>
            <person name="Weller J."/>
            <person name="Jian J."/>
            <person name="Singh K.B."/>
        </authorList>
    </citation>
    <scope>NUCLEOTIDE SEQUENCE [LARGE SCALE GENOMIC DNA]</scope>
    <source>
        <strain evidence="2">cv. Tanjil</strain>
        <tissue evidence="1">Whole plant</tissue>
    </source>
</reference>
<name>A0A394CYK8_LUPAN</name>
<proteinExistence type="predicted"/>
<dbReference type="AlphaFoldDB" id="A0A394CYK8"/>
<accession>A0A394CYK8</accession>
<organism evidence="1 2">
    <name type="scientific">Lupinus angustifolius</name>
    <name type="common">Narrow-leaved blue lupine</name>
    <dbReference type="NCBI Taxonomy" id="3871"/>
    <lineage>
        <taxon>Eukaryota</taxon>
        <taxon>Viridiplantae</taxon>
        <taxon>Streptophyta</taxon>
        <taxon>Embryophyta</taxon>
        <taxon>Tracheophyta</taxon>
        <taxon>Spermatophyta</taxon>
        <taxon>Magnoliopsida</taxon>
        <taxon>eudicotyledons</taxon>
        <taxon>Gunneridae</taxon>
        <taxon>Pentapetalae</taxon>
        <taxon>rosids</taxon>
        <taxon>fabids</taxon>
        <taxon>Fabales</taxon>
        <taxon>Fabaceae</taxon>
        <taxon>Papilionoideae</taxon>
        <taxon>50 kb inversion clade</taxon>
        <taxon>genistoids sensu lato</taxon>
        <taxon>core genistoids</taxon>
        <taxon>Genisteae</taxon>
        <taxon>Lupinus</taxon>
    </lineage>
</organism>
<sequence>MHHVETILKYDGRATNTNLQSLYTTDEKTVPLKFPSNKYDMIMKKEANRTNNNVVAVLMATFSVYTHLNYPSKASFGC</sequence>